<evidence type="ECO:0000313" key="4">
    <source>
        <dbReference type="EMBL" id="SDM56986.1"/>
    </source>
</evidence>
<evidence type="ECO:0000259" key="3">
    <source>
        <dbReference type="Pfam" id="PF01648"/>
    </source>
</evidence>
<dbReference type="EMBL" id="FNGS01000007">
    <property type="protein sequence ID" value="SDM56986.1"/>
    <property type="molecule type" value="Genomic_DNA"/>
</dbReference>
<dbReference type="PANTHER" id="PTHR12215">
    <property type="entry name" value="PHOSPHOPANTETHEINE TRANSFERASE"/>
    <property type="match status" value="1"/>
</dbReference>
<dbReference type="OrthoDB" id="1190494at2"/>
<feature type="domain" description="4'-phosphopantetheinyl transferase" evidence="3">
    <location>
        <begin position="110"/>
        <end position="162"/>
    </location>
</feature>
<keyword evidence="5" id="KW-1185">Reference proteome</keyword>
<organism evidence="4 5">
    <name type="scientific">Siphonobacter aquaeclarae</name>
    <dbReference type="NCBI Taxonomy" id="563176"/>
    <lineage>
        <taxon>Bacteria</taxon>
        <taxon>Pseudomonadati</taxon>
        <taxon>Bacteroidota</taxon>
        <taxon>Cytophagia</taxon>
        <taxon>Cytophagales</taxon>
        <taxon>Cytophagaceae</taxon>
        <taxon>Siphonobacter</taxon>
    </lineage>
</organism>
<name>A0A1G9UAH9_9BACT</name>
<gene>
    <name evidence="4" type="ORF">SAMN04488090_3747</name>
</gene>
<dbReference type="GO" id="GO:0019878">
    <property type="term" value="P:lysine biosynthetic process via aminoadipic acid"/>
    <property type="evidence" value="ECO:0007669"/>
    <property type="project" value="TreeGrafter"/>
</dbReference>
<dbReference type="InterPro" id="IPR008278">
    <property type="entry name" value="4-PPantetheinyl_Trfase_dom"/>
</dbReference>
<reference evidence="4 5" key="1">
    <citation type="submission" date="2016-10" db="EMBL/GenBank/DDBJ databases">
        <authorList>
            <person name="de Groot N.N."/>
        </authorList>
    </citation>
    <scope>NUCLEOTIDE SEQUENCE [LARGE SCALE GENOMIC DNA]</scope>
    <source>
        <strain evidence="4 5">DSM 21668</strain>
    </source>
</reference>
<dbReference type="RefSeq" id="WP_093205779.1">
    <property type="nucleotide sequence ID" value="NZ_FNGS01000007.1"/>
</dbReference>
<protein>
    <submittedName>
        <fullName evidence="4">4'-phosphopantetheinyl transferase superfamily protein</fullName>
    </submittedName>
</protein>
<evidence type="ECO:0000256" key="1">
    <source>
        <dbReference type="ARBA" id="ARBA00010990"/>
    </source>
</evidence>
<dbReference type="GO" id="GO:0000287">
    <property type="term" value="F:magnesium ion binding"/>
    <property type="evidence" value="ECO:0007669"/>
    <property type="project" value="InterPro"/>
</dbReference>
<dbReference type="GO" id="GO:0008897">
    <property type="term" value="F:holo-[acyl-carrier-protein] synthase activity"/>
    <property type="evidence" value="ECO:0007669"/>
    <property type="project" value="InterPro"/>
</dbReference>
<dbReference type="Proteomes" id="UP000198901">
    <property type="component" value="Unassembled WGS sequence"/>
</dbReference>
<accession>A0A1G9UAH9</accession>
<comment type="similarity">
    <text evidence="1">Belongs to the P-Pant transferase superfamily. Gsp/Sfp/HetI/AcpT family.</text>
</comment>
<evidence type="ECO:0000313" key="5">
    <source>
        <dbReference type="Proteomes" id="UP000198901"/>
    </source>
</evidence>
<dbReference type="Pfam" id="PF01648">
    <property type="entry name" value="ACPS"/>
    <property type="match status" value="1"/>
</dbReference>
<dbReference type="Gene3D" id="3.90.470.20">
    <property type="entry name" value="4'-phosphopantetheinyl transferase domain"/>
    <property type="match status" value="2"/>
</dbReference>
<evidence type="ECO:0000256" key="2">
    <source>
        <dbReference type="ARBA" id="ARBA00022679"/>
    </source>
</evidence>
<dbReference type="STRING" id="563176.SAMN04488090_3747"/>
<dbReference type="AlphaFoldDB" id="A0A1G9UAH9"/>
<dbReference type="InterPro" id="IPR050559">
    <property type="entry name" value="P-Pant_transferase_sf"/>
</dbReference>
<sequence>MPLVWVRPFDGRGYLGIWEITEELEELRRSFRGSDEDIAEFEQIHHPQKQREFLASRILVRTLVETAGETYRGILKDPFDKPFLKGTTHQFSLSHSLRYAAAVWHPSAFVGLDIEPVHEKLQVVAHKFLSEDEYRHANGNLRQLAVYWTAKEALYKLHGKKKLSFKKNLPVDPFPEDCTLIRGWIRTEHGSRAYELEVHTVADCMLTVTAEKDS</sequence>
<dbReference type="SUPFAM" id="SSF56214">
    <property type="entry name" value="4'-phosphopantetheinyl transferase"/>
    <property type="match status" value="2"/>
</dbReference>
<dbReference type="PANTHER" id="PTHR12215:SF10">
    <property type="entry name" value="L-AMINOADIPATE-SEMIALDEHYDE DEHYDROGENASE-PHOSPHOPANTETHEINYL TRANSFERASE"/>
    <property type="match status" value="1"/>
</dbReference>
<keyword evidence="2 4" id="KW-0808">Transferase</keyword>
<dbReference type="GO" id="GO:0005829">
    <property type="term" value="C:cytosol"/>
    <property type="evidence" value="ECO:0007669"/>
    <property type="project" value="TreeGrafter"/>
</dbReference>
<proteinExistence type="inferred from homology"/>
<dbReference type="InterPro" id="IPR037143">
    <property type="entry name" value="4-PPantetheinyl_Trfase_dom_sf"/>
</dbReference>